<dbReference type="InterPro" id="IPR013148">
    <property type="entry name" value="Glyco_hydro_32_N"/>
</dbReference>
<dbReference type="InterPro" id="IPR050551">
    <property type="entry name" value="Fructan_Metab_Enzymes"/>
</dbReference>
<comment type="similarity">
    <text evidence="1">Belongs to the glycosyl hydrolase 32 family.</text>
</comment>
<feature type="domain" description="Glycosyl hydrolase family 32 N-terminal" evidence="5">
    <location>
        <begin position="72"/>
        <end position="429"/>
    </location>
</feature>
<dbReference type="InterPro" id="IPR001362">
    <property type="entry name" value="Glyco_hydro_32"/>
</dbReference>
<dbReference type="CDD" id="cd08996">
    <property type="entry name" value="GH32_FFase"/>
    <property type="match status" value="1"/>
</dbReference>
<reference evidence="6 7" key="1">
    <citation type="submission" date="2023-05" db="EMBL/GenBank/DDBJ databases">
        <title>A 100% complete, gapless, phased diploid assembly of the Scenedesmus obliquus UTEX 3031 genome.</title>
        <authorList>
            <person name="Biondi T.C."/>
            <person name="Hanschen E.R."/>
            <person name="Kwon T."/>
            <person name="Eng W."/>
            <person name="Kruse C.P.S."/>
            <person name="Koehler S.I."/>
            <person name="Kunde Y."/>
            <person name="Gleasner C.D."/>
            <person name="You Mak K.T."/>
            <person name="Polle J."/>
            <person name="Hovde B.T."/>
            <person name="Starkenburg S.R."/>
        </authorList>
    </citation>
    <scope>NUCLEOTIDE SEQUENCE [LARGE SCALE GENOMIC DNA]</scope>
    <source>
        <strain evidence="6 7">DOE0152z</strain>
    </source>
</reference>
<keyword evidence="7" id="KW-1185">Reference proteome</keyword>
<dbReference type="Pfam" id="PF00251">
    <property type="entry name" value="Glyco_hydro_32N"/>
    <property type="match status" value="1"/>
</dbReference>
<sequence>METLTSSLPSQPHPSSSSGISCKQLSCKPSCLQETAQPAGEDHLDDPMFMRASQVPSHLHDPHHDSRRPIFHPQSAKGWSSDPCGPIFYKGRYHLFYQHLRSSCQWYWGLCWDHLVSDDLVSWKHLPPAVIPTPGWFDADGCFSGTVEFDPELGVPVIMYTGVYLKANREAVAAHGLPPPGHDPGTRFVERQLAAVPADLDDPDLTVWRKLPEPVMATAPAGLNITCWRDPFCIARPAAAGGSGEEWVVGLASGVKGVGGAVLRFRSKHFTHGWQFDGFLAAGDNKVLGLRGTDWECPILARLPPPANSCLTSISSSSSSSSSRSSSDWFFAISPEACNFPITWWRGSYDGRSFDVAAADGPHKLDLGTTLYAATLWQDPKGRQLLYGWMQEHRRVPTPPALCEDFCYAGCIGTPRVLTLLGDRLYQTPLPEIDALRTRVSWHAQDLSLGPDGPLLPLQVVSGTHLDINISFQPPSTYAPPFMATAAADTAASTADNTAAAAAAAESARVGLIFKSWRPCGSGAAVLSFDWSTAALTVDFDEPLPDAYTPNPEDTPERKRVGGMLRNYVPGSPLSLRLLLDGSALEN</sequence>
<accession>A0ABY8UJP1</accession>
<dbReference type="EMBL" id="CP126220">
    <property type="protein sequence ID" value="WIA21580.1"/>
    <property type="molecule type" value="Genomic_DNA"/>
</dbReference>
<keyword evidence="2" id="KW-0378">Hydrolase</keyword>
<evidence type="ECO:0000256" key="3">
    <source>
        <dbReference type="ARBA" id="ARBA00023295"/>
    </source>
</evidence>
<dbReference type="PANTHER" id="PTHR31953">
    <property type="entry name" value="BETA-FRUCTOFURANOSIDASE, INSOLUBLE ISOENZYME CWINV1-RELATED"/>
    <property type="match status" value="1"/>
</dbReference>
<protein>
    <recommendedName>
        <fullName evidence="5">Glycosyl hydrolase family 32 N-terminal domain-containing protein</fullName>
    </recommendedName>
</protein>
<feature type="region of interest" description="Disordered" evidence="4">
    <location>
        <begin position="56"/>
        <end position="79"/>
    </location>
</feature>
<evidence type="ECO:0000259" key="5">
    <source>
        <dbReference type="Pfam" id="PF00251"/>
    </source>
</evidence>
<feature type="region of interest" description="Disordered" evidence="4">
    <location>
        <begin position="1"/>
        <end position="21"/>
    </location>
</feature>
<dbReference type="Proteomes" id="UP001244341">
    <property type="component" value="Chromosome 13b"/>
</dbReference>
<evidence type="ECO:0000313" key="7">
    <source>
        <dbReference type="Proteomes" id="UP001244341"/>
    </source>
</evidence>
<gene>
    <name evidence="6" type="ORF">OEZ85_000770</name>
</gene>
<evidence type="ECO:0000256" key="4">
    <source>
        <dbReference type="SAM" id="MobiDB-lite"/>
    </source>
</evidence>
<organism evidence="6 7">
    <name type="scientific">Tetradesmus obliquus</name>
    <name type="common">Green alga</name>
    <name type="synonym">Acutodesmus obliquus</name>
    <dbReference type="NCBI Taxonomy" id="3088"/>
    <lineage>
        <taxon>Eukaryota</taxon>
        <taxon>Viridiplantae</taxon>
        <taxon>Chlorophyta</taxon>
        <taxon>core chlorophytes</taxon>
        <taxon>Chlorophyceae</taxon>
        <taxon>CS clade</taxon>
        <taxon>Sphaeropleales</taxon>
        <taxon>Scenedesmaceae</taxon>
        <taxon>Tetradesmus</taxon>
    </lineage>
</organism>
<name>A0ABY8UJP1_TETOB</name>
<dbReference type="SMART" id="SM00640">
    <property type="entry name" value="Glyco_32"/>
    <property type="match status" value="1"/>
</dbReference>
<dbReference type="Gene3D" id="2.115.10.20">
    <property type="entry name" value="Glycosyl hydrolase domain, family 43"/>
    <property type="match status" value="1"/>
</dbReference>
<evidence type="ECO:0000313" key="6">
    <source>
        <dbReference type="EMBL" id="WIA21580.1"/>
    </source>
</evidence>
<dbReference type="InterPro" id="IPR023296">
    <property type="entry name" value="Glyco_hydro_beta-prop_sf"/>
</dbReference>
<evidence type="ECO:0000256" key="2">
    <source>
        <dbReference type="ARBA" id="ARBA00022801"/>
    </source>
</evidence>
<keyword evidence="3" id="KW-0326">Glycosidase</keyword>
<dbReference type="SUPFAM" id="SSF75005">
    <property type="entry name" value="Arabinanase/levansucrase/invertase"/>
    <property type="match status" value="1"/>
</dbReference>
<proteinExistence type="inferred from homology"/>
<feature type="compositionally biased region" description="Basic and acidic residues" evidence="4">
    <location>
        <begin position="58"/>
        <end position="68"/>
    </location>
</feature>
<evidence type="ECO:0000256" key="1">
    <source>
        <dbReference type="ARBA" id="ARBA00009902"/>
    </source>
</evidence>